<keyword evidence="2" id="KW-1185">Reference proteome</keyword>
<dbReference type="AlphaFoldDB" id="A0A5B9DC51"/>
<organism evidence="1 2">
    <name type="scientific">Promethearchaeum syntrophicum</name>
    <dbReference type="NCBI Taxonomy" id="2594042"/>
    <lineage>
        <taxon>Archaea</taxon>
        <taxon>Promethearchaeati</taxon>
        <taxon>Promethearchaeota</taxon>
        <taxon>Promethearchaeia</taxon>
        <taxon>Promethearchaeales</taxon>
        <taxon>Promethearchaeaceae</taxon>
        <taxon>Promethearchaeum</taxon>
    </lineage>
</organism>
<dbReference type="EMBL" id="CP042905">
    <property type="protein sequence ID" value="QEE16575.2"/>
    <property type="molecule type" value="Genomic_DNA"/>
</dbReference>
<reference evidence="1 2" key="1">
    <citation type="journal article" date="2020" name="Nature">
        <title>Isolation of an archaeon at the prokaryote-eukaryote interface.</title>
        <authorList>
            <person name="Imachi H."/>
            <person name="Nobu M.K."/>
            <person name="Nakahara N."/>
            <person name="Morono Y."/>
            <person name="Ogawara M."/>
            <person name="Takaki Y."/>
            <person name="Takano Y."/>
            <person name="Uematsu K."/>
            <person name="Ikuta T."/>
            <person name="Ito M."/>
            <person name="Matsui Y."/>
            <person name="Miyazaki M."/>
            <person name="Murata K."/>
            <person name="Saito Y."/>
            <person name="Sakai S."/>
            <person name="Song C."/>
            <person name="Tasumi E."/>
            <person name="Yamanaka Y."/>
            <person name="Yamaguchi T."/>
            <person name="Kamagata Y."/>
            <person name="Tamaki H."/>
            <person name="Takai K."/>
        </authorList>
    </citation>
    <scope>NUCLEOTIDE SEQUENCE [LARGE SCALE GENOMIC DNA]</scope>
    <source>
        <strain evidence="1 2">MK-D1</strain>
    </source>
</reference>
<protein>
    <submittedName>
        <fullName evidence="1">Uncharacterized protein</fullName>
    </submittedName>
</protein>
<sequence length="274" mass="32400">MEKTLELFTLDKFYSEQRSKLDYRESFYICEVAGKDSIAAIIQAVRKYDIKNLLGIGIFHRSFFGNISEPIEHFKSVKDLILQEDIESINFLYLDVSNLFDLLIVRNMAIVQKYFGYYSPCPSCHLFFHMMRIPVAEYFGITKIISGEREYHGDRKKLNQLPEVLSLFKELLQNLGIKLIQPIRKIRNDEEIFKILGSSWKSAEPFRCSFSKNYYDETGEIPFEIQKILNSLKRFYFPLFLSVVEYIEINHKEPEEKWLNDKIKQIVSLIDKII</sequence>
<evidence type="ECO:0000313" key="2">
    <source>
        <dbReference type="Proteomes" id="UP000321408"/>
    </source>
</evidence>
<evidence type="ECO:0000313" key="1">
    <source>
        <dbReference type="EMBL" id="QEE16575.2"/>
    </source>
</evidence>
<dbReference type="KEGG" id="psyt:DSAG12_02405"/>
<gene>
    <name evidence="1" type="ORF">DSAG12_02405</name>
</gene>
<accession>A0A5B9DC51</accession>
<reference evidence="1 2" key="2">
    <citation type="journal article" date="2024" name="Int. J. Syst. Evol. Microbiol.">
        <title>Promethearchaeum syntrophicum gen. nov., sp. nov., an anaerobic, obligately syntrophic archaeon, the first isolate of the lineage 'Asgard' archaea, and proposal of the new archaeal phylum Promethearchaeota phyl. nov. and kingdom Promethearchaeati regn. nov.</title>
        <authorList>
            <person name="Imachi H."/>
            <person name="Nobu M.K."/>
            <person name="Kato S."/>
            <person name="Takaki Y."/>
            <person name="Miyazaki M."/>
            <person name="Miyata M."/>
            <person name="Ogawara M."/>
            <person name="Saito Y."/>
            <person name="Sakai S."/>
            <person name="Tahara Y.O."/>
            <person name="Takano Y."/>
            <person name="Tasumi E."/>
            <person name="Uematsu K."/>
            <person name="Yoshimura T."/>
            <person name="Itoh T."/>
            <person name="Ohkuma M."/>
            <person name="Takai K."/>
        </authorList>
    </citation>
    <scope>NUCLEOTIDE SEQUENCE [LARGE SCALE GENOMIC DNA]</scope>
    <source>
        <strain evidence="1 2">MK-D1</strain>
    </source>
</reference>
<proteinExistence type="predicted"/>
<name>A0A5B9DC51_9ARCH</name>
<dbReference type="Proteomes" id="UP000321408">
    <property type="component" value="Chromosome"/>
</dbReference>